<dbReference type="Proteomes" id="UP000034883">
    <property type="component" value="Chromosome"/>
</dbReference>
<keyword evidence="4" id="KW-1185">Reference proteome</keyword>
<accession>A0A0F6YJR4</accession>
<dbReference type="InterPro" id="IPR004155">
    <property type="entry name" value="PBS_lyase_HEAT"/>
</dbReference>
<sequence length="809" mass="87241">MSTMENQLEPNDDLPALPNVPATDDALDKANRQVAGLDDDQVVKKIGTRTSMFGRVVTLLLIVGVLGLGGAWYVRDQAYQARWAAYDAAQDTGDQAQFLRLIREELPRAQFDDVRMRIMQKMGQYRDAESVPVLIPFLDQEGRMRAHAARALAEIGSPAADSAKPHLLRVLPQTDDRDRAPVVWALAVLNEPAAADAIIAEFENGRLQHQRHPAFDPRIVVNAVGVQRLSAPELTGHESVAVRTLVAQALSEAGTPDVIDPLSRMILDAQNTGEEGHNVLRIAAAGLGRIGDPRAATPLFQLMQRDPAMRVAVLEALRRSTGARGLTVLLGSAGDAATKRDLVVMLRATHDPAAADALAGMLASEDEMTRTEAAHGLAELGDVRAAPALLAIAQATPADAGRNALDAMLSLEIPAEIASQLVPMLSNDAFLNRRSSVMRVLGRARSRDAETALVRNLEGDDIASAALALADMGSDAGYTALMRIVPRGRDQDFAQYMGMAGVPLQREYDNRTAAVRAIGRYGRVDAAEAMMTIIEDPQDDIRLRNDAGLALGAIADDAVLQQVLAKVQQTDLDEAARRYYLGALWQRPSRAMSSALLDLIASPATPPDVRSPAAVAVGYAADPANDARLVQMLESDQTRVAAALAIALGGSDEAANALVTRLQGDADLRQVLQDALMNETNDWFNLITSDLWDSGQVMRRIRVARILNEGGQGFAWVPLMSRLRSGWEGTHGLSGRDVRNRFFAMLRGDDADQRLLAARLLGDMQETGLLMAARDQGGNGAEEARNVLFELNRPQTEGDEGAEDDEIEG</sequence>
<dbReference type="Pfam" id="PF03130">
    <property type="entry name" value="HEAT_PBS"/>
    <property type="match status" value="1"/>
</dbReference>
<keyword evidence="2" id="KW-0472">Membrane</keyword>
<dbReference type="KEGG" id="samy:DB32_005265"/>
<dbReference type="STRING" id="927083.DB32_005265"/>
<feature type="region of interest" description="Disordered" evidence="1">
    <location>
        <begin position="790"/>
        <end position="809"/>
    </location>
</feature>
<gene>
    <name evidence="3" type="ORF">DB32_005265</name>
</gene>
<dbReference type="PANTHER" id="PTHR12697:SF5">
    <property type="entry name" value="DEOXYHYPUSINE HYDROXYLASE"/>
    <property type="match status" value="1"/>
</dbReference>
<evidence type="ECO:0000313" key="4">
    <source>
        <dbReference type="Proteomes" id="UP000034883"/>
    </source>
</evidence>
<feature type="transmembrane region" description="Helical" evidence="2">
    <location>
        <begin position="53"/>
        <end position="74"/>
    </location>
</feature>
<dbReference type="Pfam" id="PF13646">
    <property type="entry name" value="HEAT_2"/>
    <property type="match status" value="2"/>
</dbReference>
<keyword evidence="2" id="KW-0812">Transmembrane</keyword>
<dbReference type="GO" id="GO:0016491">
    <property type="term" value="F:oxidoreductase activity"/>
    <property type="evidence" value="ECO:0007669"/>
    <property type="project" value="TreeGrafter"/>
</dbReference>
<dbReference type="AlphaFoldDB" id="A0A0F6YJR4"/>
<dbReference type="InterPro" id="IPR011989">
    <property type="entry name" value="ARM-like"/>
</dbReference>
<keyword evidence="2" id="KW-1133">Transmembrane helix</keyword>
<feature type="compositionally biased region" description="Acidic residues" evidence="1">
    <location>
        <begin position="797"/>
        <end position="809"/>
    </location>
</feature>
<name>A0A0F6YJR4_9BACT</name>
<evidence type="ECO:0000256" key="2">
    <source>
        <dbReference type="SAM" id="Phobius"/>
    </source>
</evidence>
<reference evidence="3 4" key="1">
    <citation type="submission" date="2015-03" db="EMBL/GenBank/DDBJ databases">
        <title>Genome assembly of Sandaracinus amylolyticus DSM 53668.</title>
        <authorList>
            <person name="Sharma G."/>
            <person name="Subramanian S."/>
        </authorList>
    </citation>
    <scope>NUCLEOTIDE SEQUENCE [LARGE SCALE GENOMIC DNA]</scope>
    <source>
        <strain evidence="3 4">DSM 53668</strain>
    </source>
</reference>
<dbReference type="EMBL" id="CP011125">
    <property type="protein sequence ID" value="AKF08116.1"/>
    <property type="molecule type" value="Genomic_DNA"/>
</dbReference>
<evidence type="ECO:0000313" key="3">
    <source>
        <dbReference type="EMBL" id="AKF08116.1"/>
    </source>
</evidence>
<dbReference type="PANTHER" id="PTHR12697">
    <property type="entry name" value="PBS LYASE HEAT-LIKE PROTEIN"/>
    <property type="match status" value="1"/>
</dbReference>
<feature type="region of interest" description="Disordered" evidence="1">
    <location>
        <begin position="1"/>
        <end position="23"/>
    </location>
</feature>
<evidence type="ECO:0000256" key="1">
    <source>
        <dbReference type="SAM" id="MobiDB-lite"/>
    </source>
</evidence>
<dbReference type="InterPro" id="IPR016024">
    <property type="entry name" value="ARM-type_fold"/>
</dbReference>
<protein>
    <submittedName>
        <fullName evidence="3">HEAT repeat protein</fullName>
    </submittedName>
</protein>
<dbReference type="SMART" id="SM00567">
    <property type="entry name" value="EZ_HEAT"/>
    <property type="match status" value="11"/>
</dbReference>
<proteinExistence type="predicted"/>
<dbReference type="SUPFAM" id="SSF48371">
    <property type="entry name" value="ARM repeat"/>
    <property type="match status" value="1"/>
</dbReference>
<organism evidence="3 4">
    <name type="scientific">Sandaracinus amylolyticus</name>
    <dbReference type="NCBI Taxonomy" id="927083"/>
    <lineage>
        <taxon>Bacteria</taxon>
        <taxon>Pseudomonadati</taxon>
        <taxon>Myxococcota</taxon>
        <taxon>Polyangia</taxon>
        <taxon>Polyangiales</taxon>
        <taxon>Sandaracinaceae</taxon>
        <taxon>Sandaracinus</taxon>
    </lineage>
</organism>
<dbReference type="Gene3D" id="1.25.10.10">
    <property type="entry name" value="Leucine-rich Repeat Variant"/>
    <property type="match status" value="4"/>
</dbReference>